<protein>
    <submittedName>
        <fullName evidence="1">Uncharacterized protein</fullName>
    </submittedName>
</protein>
<reference evidence="1" key="1">
    <citation type="journal article" date="2014" name="PLoS Negl. Trop. Dis.">
        <title>An updated insight into the Sialotranscriptome of Triatoma infestans: developmental stage and geographic variations.</title>
        <authorList>
            <person name="Schwarz A."/>
            <person name="Medrano-Mercado N."/>
            <person name="Schaub G.A."/>
            <person name="Struchiner C.J."/>
            <person name="Bargues M.D."/>
            <person name="Levy M.Z."/>
            <person name="Ribeiro J.M."/>
        </authorList>
    </citation>
    <scope>NUCLEOTIDE SEQUENCE</scope>
    <source>
        <strain evidence="1">Chile</strain>
        <tissue evidence="1">Salivary glands</tissue>
    </source>
</reference>
<dbReference type="AlphaFoldDB" id="A0A023EXM3"/>
<dbReference type="Gene3D" id="3.80.10.10">
    <property type="entry name" value="Ribonuclease Inhibitor"/>
    <property type="match status" value="1"/>
</dbReference>
<dbReference type="InterPro" id="IPR032675">
    <property type="entry name" value="LRR_dom_sf"/>
</dbReference>
<evidence type="ECO:0000313" key="1">
    <source>
        <dbReference type="EMBL" id="JAC13711.1"/>
    </source>
</evidence>
<name>A0A023EXM3_TRIIF</name>
<accession>A0A023EXM3</accession>
<dbReference type="SUPFAM" id="SSF52047">
    <property type="entry name" value="RNI-like"/>
    <property type="match status" value="1"/>
</dbReference>
<dbReference type="EMBL" id="GBBI01005001">
    <property type="protein sequence ID" value="JAC13711.1"/>
    <property type="molecule type" value="mRNA"/>
</dbReference>
<sequence>PRRLPKKLFNICNDNINSLIINFVLSLPRDVEVDEKLQTLQDHILKYVCPRLVDNLLLTAAPCWILNDDQKVMLLKILLHPSMITLSTKFKLPSRDDFYEVRLKELKRLVVLNLSMVCTDEILEVVGNNCHLLQVIHIVSKIGSVTCKTKRQLNALKLKFFVSDKGLEHLYKCTFLKTVIMNKVTRSNCGGRKITHDGIRKLLRALPKLQFISYNDMGLVMEDGISENEKFNLLHLHDSHIKPLHIDTFVKHCPNIKGLCLMLPTDVGYWNPNACLFKLANSELKLSSLALRLFPADEAFNNFLTVKGLHLTSLCLSHDITITVETIYFIGLNCPHLEYLEVHFVIPGDQDDATLKAVKNKKMFTYLHSLKILGSLWNPQIIIPLCICNANSLNHLILLNRDYSKYIDELILNLLTINPLVKLRHITLLDGFCVRTETLLRFVLSMECLESIMVSNKLSYIDHLEQLKIDNNLNLNIKSDYMIGDDNRNYGNCLCYYWQKGSLGTF</sequence>
<organism evidence="1">
    <name type="scientific">Triatoma infestans</name>
    <name type="common">Assassin bug</name>
    <dbReference type="NCBI Taxonomy" id="30076"/>
    <lineage>
        <taxon>Eukaryota</taxon>
        <taxon>Metazoa</taxon>
        <taxon>Ecdysozoa</taxon>
        <taxon>Arthropoda</taxon>
        <taxon>Hexapoda</taxon>
        <taxon>Insecta</taxon>
        <taxon>Pterygota</taxon>
        <taxon>Neoptera</taxon>
        <taxon>Paraneoptera</taxon>
        <taxon>Hemiptera</taxon>
        <taxon>Heteroptera</taxon>
        <taxon>Panheteroptera</taxon>
        <taxon>Cimicomorpha</taxon>
        <taxon>Reduviidae</taxon>
        <taxon>Triatominae</taxon>
        <taxon>Triatoma</taxon>
    </lineage>
</organism>
<proteinExistence type="evidence at transcript level"/>
<feature type="non-terminal residue" evidence="1">
    <location>
        <position position="1"/>
    </location>
</feature>